<dbReference type="Pfam" id="PF00498">
    <property type="entry name" value="FHA"/>
    <property type="match status" value="1"/>
</dbReference>
<dbReference type="SMART" id="SM00240">
    <property type="entry name" value="FHA"/>
    <property type="match status" value="1"/>
</dbReference>
<gene>
    <name evidence="3" type="ORF">NBH00_10245</name>
</gene>
<dbReference type="PROSITE" id="PS50006">
    <property type="entry name" value="FHA_DOMAIN"/>
    <property type="match status" value="1"/>
</dbReference>
<dbReference type="InterPro" id="IPR009912">
    <property type="entry name" value="DUF1451"/>
</dbReference>
<accession>A0ABY5E038</accession>
<evidence type="ECO:0000313" key="4">
    <source>
        <dbReference type="Proteomes" id="UP001056035"/>
    </source>
</evidence>
<feature type="domain" description="FHA" evidence="2">
    <location>
        <begin position="102"/>
        <end position="151"/>
    </location>
</feature>
<dbReference type="InterPro" id="IPR008984">
    <property type="entry name" value="SMAD_FHA_dom_sf"/>
</dbReference>
<dbReference type="Gene3D" id="2.60.200.20">
    <property type="match status" value="1"/>
</dbReference>
<protein>
    <submittedName>
        <fullName evidence="3">FHA domain-containing protein</fullName>
    </submittedName>
</protein>
<sequence length="192" mass="20492">MDSLTSGTMAGTGSFRCENCGYVVTLAATEQLGACPSCGENNYARASLFAAGRFQRRSAAGLSERDDLIVRARLLLHAEIDAHVAFLDGEELRVVPLAAETTRIGRTLSADIRFENPTVSRRHALLVKREDGLHVLDDQSLNGVFVDGERIADRLIGDGDELVIGRHRLIVLLREAAGSGTAETGLTGSSAA</sequence>
<evidence type="ECO:0000313" key="3">
    <source>
        <dbReference type="EMBL" id="UTI66569.1"/>
    </source>
</evidence>
<dbReference type="CDD" id="cd00060">
    <property type="entry name" value="FHA"/>
    <property type="match status" value="1"/>
</dbReference>
<dbReference type="Proteomes" id="UP001056035">
    <property type="component" value="Chromosome"/>
</dbReference>
<name>A0ABY5E038_9ACTN</name>
<dbReference type="RefSeq" id="WP_254573238.1">
    <property type="nucleotide sequence ID" value="NZ_CP098502.1"/>
</dbReference>
<dbReference type="Pfam" id="PF07295">
    <property type="entry name" value="DUF1451"/>
    <property type="match status" value="1"/>
</dbReference>
<keyword evidence="4" id="KW-1185">Reference proteome</keyword>
<organism evidence="3 4">
    <name type="scientific">Paraconexibacter antarcticus</name>
    <dbReference type="NCBI Taxonomy" id="2949664"/>
    <lineage>
        <taxon>Bacteria</taxon>
        <taxon>Bacillati</taxon>
        <taxon>Actinomycetota</taxon>
        <taxon>Thermoleophilia</taxon>
        <taxon>Solirubrobacterales</taxon>
        <taxon>Paraconexibacteraceae</taxon>
        <taxon>Paraconexibacter</taxon>
    </lineage>
</organism>
<reference evidence="3 4" key="1">
    <citation type="submission" date="2022-06" db="EMBL/GenBank/DDBJ databases">
        <title>Paraconexibacter antarcticus.</title>
        <authorList>
            <person name="Kim C.S."/>
        </authorList>
    </citation>
    <scope>NUCLEOTIDE SEQUENCE [LARGE SCALE GENOMIC DNA]</scope>
    <source>
        <strain evidence="3 4">02-257</strain>
    </source>
</reference>
<dbReference type="SUPFAM" id="SSF49879">
    <property type="entry name" value="SMAD/FHA domain"/>
    <property type="match status" value="1"/>
</dbReference>
<evidence type="ECO:0000256" key="1">
    <source>
        <dbReference type="ARBA" id="ARBA00022553"/>
    </source>
</evidence>
<keyword evidence="1" id="KW-0597">Phosphoprotein</keyword>
<dbReference type="InterPro" id="IPR000253">
    <property type="entry name" value="FHA_dom"/>
</dbReference>
<evidence type="ECO:0000259" key="2">
    <source>
        <dbReference type="PROSITE" id="PS50006"/>
    </source>
</evidence>
<proteinExistence type="predicted"/>
<dbReference type="EMBL" id="CP098502">
    <property type="protein sequence ID" value="UTI66569.1"/>
    <property type="molecule type" value="Genomic_DNA"/>
</dbReference>